<dbReference type="AlphaFoldDB" id="A0AAE1G7D8"/>
<dbReference type="Proteomes" id="UP001286313">
    <property type="component" value="Unassembled WGS sequence"/>
</dbReference>
<evidence type="ECO:0000313" key="3">
    <source>
        <dbReference type="Proteomes" id="UP001286313"/>
    </source>
</evidence>
<dbReference type="EMBL" id="JAWQEG010000684">
    <property type="protein sequence ID" value="KAK3886640.1"/>
    <property type="molecule type" value="Genomic_DNA"/>
</dbReference>
<feature type="region of interest" description="Disordered" evidence="1">
    <location>
        <begin position="127"/>
        <end position="153"/>
    </location>
</feature>
<accession>A0AAE1G7D8</accession>
<proteinExistence type="predicted"/>
<organism evidence="2 3">
    <name type="scientific">Petrolisthes cinctipes</name>
    <name type="common">Flat porcelain crab</name>
    <dbReference type="NCBI Taxonomy" id="88211"/>
    <lineage>
        <taxon>Eukaryota</taxon>
        <taxon>Metazoa</taxon>
        <taxon>Ecdysozoa</taxon>
        <taxon>Arthropoda</taxon>
        <taxon>Crustacea</taxon>
        <taxon>Multicrustacea</taxon>
        <taxon>Malacostraca</taxon>
        <taxon>Eumalacostraca</taxon>
        <taxon>Eucarida</taxon>
        <taxon>Decapoda</taxon>
        <taxon>Pleocyemata</taxon>
        <taxon>Anomura</taxon>
        <taxon>Galatheoidea</taxon>
        <taxon>Porcellanidae</taxon>
        <taxon>Petrolisthes</taxon>
    </lineage>
</organism>
<gene>
    <name evidence="2" type="ORF">Pcinc_009219</name>
</gene>
<reference evidence="2" key="1">
    <citation type="submission" date="2023-10" db="EMBL/GenBank/DDBJ databases">
        <title>Genome assemblies of two species of porcelain crab, Petrolisthes cinctipes and Petrolisthes manimaculis (Anomura: Porcellanidae).</title>
        <authorList>
            <person name="Angst P."/>
        </authorList>
    </citation>
    <scope>NUCLEOTIDE SEQUENCE</scope>
    <source>
        <strain evidence="2">PB745_01</strain>
        <tissue evidence="2">Gill</tissue>
    </source>
</reference>
<keyword evidence="3" id="KW-1185">Reference proteome</keyword>
<sequence>MVVSPSSLPAGHLGQLPQPLYHLQDTPTETRSFSQLSHVAQEQSHATAQLQAGALPSSGQIQAGSLGSIHGAGIQLQPAPSGFRSQELSRNHILYLETSMSEGMTSAAASRSPGSMGRAANVRTVAAGMGPSSSDGGSLASLRKRSYEARSPESPLQGLIRCMYLTHPPSLSPPPNHHTYHTLTIPHPHTHTTPSPYHIHTYTTQHIHPPS</sequence>
<comment type="caution">
    <text evidence="2">The sequence shown here is derived from an EMBL/GenBank/DDBJ whole genome shotgun (WGS) entry which is preliminary data.</text>
</comment>
<evidence type="ECO:0000313" key="2">
    <source>
        <dbReference type="EMBL" id="KAK3886640.1"/>
    </source>
</evidence>
<protein>
    <submittedName>
        <fullName evidence="2">Uncharacterized protein</fullName>
    </submittedName>
</protein>
<name>A0AAE1G7D8_PETCI</name>
<evidence type="ECO:0000256" key="1">
    <source>
        <dbReference type="SAM" id="MobiDB-lite"/>
    </source>
</evidence>